<dbReference type="EMBL" id="MTKT01002520">
    <property type="protein sequence ID" value="OWM77716.1"/>
    <property type="molecule type" value="Genomic_DNA"/>
</dbReference>
<proteinExistence type="predicted"/>
<dbReference type="AlphaFoldDB" id="A0A218WYV6"/>
<evidence type="ECO:0000313" key="2">
    <source>
        <dbReference type="Proteomes" id="UP000197138"/>
    </source>
</evidence>
<accession>A0A218WYV6</accession>
<sequence length="66" mass="7254">MEHVLLCSLEVPLLLSRVLKEIGLFNDHRAPCGHDLFDSLSAINEGLALSLGMLESVSGHILRNQM</sequence>
<protein>
    <submittedName>
        <fullName evidence="1">Uncharacterized protein</fullName>
    </submittedName>
</protein>
<dbReference type="Proteomes" id="UP000197138">
    <property type="component" value="Unassembled WGS sequence"/>
</dbReference>
<name>A0A218WYV6_PUNGR</name>
<comment type="caution">
    <text evidence="1">The sequence shown here is derived from an EMBL/GenBank/DDBJ whole genome shotgun (WGS) entry which is preliminary data.</text>
</comment>
<gene>
    <name evidence="1" type="ORF">CDL15_Pgr012418</name>
</gene>
<reference evidence="2" key="1">
    <citation type="journal article" date="2017" name="Plant J.">
        <title>The pomegranate (Punica granatum L.) genome and the genomics of punicalagin biosynthesis.</title>
        <authorList>
            <person name="Qin G."/>
            <person name="Xu C."/>
            <person name="Ming R."/>
            <person name="Tang H."/>
            <person name="Guyot R."/>
            <person name="Kramer E.M."/>
            <person name="Hu Y."/>
            <person name="Yi X."/>
            <person name="Qi Y."/>
            <person name="Xu X."/>
            <person name="Gao Z."/>
            <person name="Pan H."/>
            <person name="Jian J."/>
            <person name="Tian Y."/>
            <person name="Yue Z."/>
            <person name="Xu Y."/>
        </authorList>
    </citation>
    <scope>NUCLEOTIDE SEQUENCE [LARGE SCALE GENOMIC DNA]</scope>
    <source>
        <strain evidence="2">cv. Dabenzi</strain>
    </source>
</reference>
<evidence type="ECO:0000313" key="1">
    <source>
        <dbReference type="EMBL" id="OWM77716.1"/>
    </source>
</evidence>
<organism evidence="1 2">
    <name type="scientific">Punica granatum</name>
    <name type="common">Pomegranate</name>
    <dbReference type="NCBI Taxonomy" id="22663"/>
    <lineage>
        <taxon>Eukaryota</taxon>
        <taxon>Viridiplantae</taxon>
        <taxon>Streptophyta</taxon>
        <taxon>Embryophyta</taxon>
        <taxon>Tracheophyta</taxon>
        <taxon>Spermatophyta</taxon>
        <taxon>Magnoliopsida</taxon>
        <taxon>eudicotyledons</taxon>
        <taxon>Gunneridae</taxon>
        <taxon>Pentapetalae</taxon>
        <taxon>rosids</taxon>
        <taxon>malvids</taxon>
        <taxon>Myrtales</taxon>
        <taxon>Lythraceae</taxon>
        <taxon>Punica</taxon>
    </lineage>
</organism>